<feature type="coiled-coil region" evidence="5">
    <location>
        <begin position="1218"/>
        <end position="1245"/>
    </location>
</feature>
<gene>
    <name evidence="9" type="ORF">H9791_11420</name>
</gene>
<organism evidence="9 10">
    <name type="scientific">Candidatus Bacteroides intestinipullorum</name>
    <dbReference type="NCBI Taxonomy" id="2838471"/>
    <lineage>
        <taxon>Bacteria</taxon>
        <taxon>Pseudomonadati</taxon>
        <taxon>Bacteroidota</taxon>
        <taxon>Bacteroidia</taxon>
        <taxon>Bacteroidales</taxon>
        <taxon>Bacteroidaceae</taxon>
        <taxon>Bacteroides</taxon>
    </lineage>
</organism>
<evidence type="ECO:0000256" key="3">
    <source>
        <dbReference type="ARBA" id="ARBA00022989"/>
    </source>
</evidence>
<feature type="domain" description="Translocation and assembly module TamB C-terminal" evidence="8">
    <location>
        <begin position="1112"/>
        <end position="1553"/>
    </location>
</feature>
<evidence type="ECO:0000313" key="9">
    <source>
        <dbReference type="EMBL" id="MBU3815083.1"/>
    </source>
</evidence>
<reference evidence="9" key="2">
    <citation type="submission" date="2021-04" db="EMBL/GenBank/DDBJ databases">
        <authorList>
            <person name="Gilroy R."/>
        </authorList>
    </citation>
    <scope>NUCLEOTIDE SEQUENCE</scope>
    <source>
        <strain evidence="9">B3-3758</strain>
    </source>
</reference>
<keyword evidence="4 7" id="KW-0472">Membrane</keyword>
<evidence type="ECO:0000256" key="6">
    <source>
        <dbReference type="SAM" id="MobiDB-lite"/>
    </source>
</evidence>
<dbReference type="Proteomes" id="UP000824236">
    <property type="component" value="Unassembled WGS sequence"/>
</dbReference>
<keyword evidence="5" id="KW-0175">Coiled coil</keyword>
<evidence type="ECO:0000259" key="8">
    <source>
        <dbReference type="Pfam" id="PF04357"/>
    </source>
</evidence>
<dbReference type="EMBL" id="JAHLFO010000155">
    <property type="protein sequence ID" value="MBU3815083.1"/>
    <property type="molecule type" value="Genomic_DNA"/>
</dbReference>
<evidence type="ECO:0000313" key="10">
    <source>
        <dbReference type="Proteomes" id="UP000824236"/>
    </source>
</evidence>
<sequence length="1607" mass="181949">MLREQPGWQRHSTTNSHRARLPPRYHHKKIRFPISVYSYNFALIWRKNNDKSRFITYYLLFLLADYKNCRLIKKLKRTIRVIVGIILGVYIGMILLLNLPFVQRQMSVWVSAKLSSVLGSELSIGQVYMGLLNRIIINDLYVKDLAGEDLLKVARLSAKFDLLPLLEGRISISNIQLFGFTIQLNKKTPEDAPNFQFIIDAFTPKEEKTTSTDLDLRINSLLIRRGTLSYDVLSERKTPGKFNANHIKLDNIIAGISLKAIRNDSINAAIKRLSVDEANSGFELKKLSLQMIGNDQQMRIKDFEIALPHTSIQTDTIRLQYDSIGALRHFTDGVNFSFRMKPSRITLQDLSAFVPAFGSFRETLQTEIIASGSLNNLKCSKLSLSSPGRHFYMQGDASLQDLSQPDNAYVFANLSRWQADREGVSFLLRNFGNNTSRALQNLGNISFRGELSGYFTDLVTYGQIRTDLGEIHTDVKISSNKQEGDFAYSGQVQTQDFDLGSMLDNAQLGKISLSLNVDGSHRKQQYPHIILQGLIASIDYSQYTYQNITLDGEYKQGGFTGKMALEDTNGAIELNGSFNTAEKIPTFNFLATIDHVRPHALNLTSAYQGVEFSARLNANFTGGSIDEMNGEINLDSLYYTLPDKTYFLDNFKVAAVNESGKEKSLTISSNFLTGNIAGDYSYKTLPASILNILKRYIPALMDNGSTKDLEKKRKPIQTNNNFYFDLHLYDTELISAILNIPLKIYAHSTIKGYFNDESQRLRVEGYFPRMRYKNNFIESGMFLCENPNQQIHTSLRFTNRKPKGTINIALEAQAQNDSIRTILNWGNNANTTYSGSLSTLTRLIRKETPDSLKRHLAHAPVKAPLKTIIQIHQTDAILNDTLWQIHPSEIVIDSGKIFVNDFKFTHNERHLHIDGTLSKMPEDTIRIDLQDINIGYVFDIADLGVNFQGEATGPAFASGVLSKPVMSTDLFIRNLGLNEGLLGDAQIHGEWHHDVKGIYLDARIREKDIARTHVHGFIYPIKPTSSLDLQIDAEGTKLKFIHHYMRSITSDFDGRVWGNVHFYGKFKALTMEGKVKGDASLKVDVLNTTYNIKDSIFIEPTGLTFRNNRIYDTQGHEGKVNGYLHYQHFKNLEYHFNFNVNNMLVMNTKESPDFPFYGVVYATGNATIAGNANDGVTIDVAMTTNKNTTFTYIKDNVTSAVSNQFINFVDKTPKRLTYDSSLSDYEVAQKELEKEEEEKGDTDIRLNLQIDATPDASMRIIMDPMAGDYISAKGSGNIRTEFFNKGDVKMFGNYRIEQGVYKFSLQEIIRKDFTIQEGSNISFNGSPLDAYLDIQAYYTVNSASLNDLIPNANEYVNQTNVKVNCIMGISGQLTSPDIKLDLELPNEREEVQALVRNYIPDEEQINMQILYLLGIGKFYAPENTGTAQNSNMMSSVLSSTLSGQLNNALSNIINNNNWNIGTNFSTGEGWTDMEFEGMLSGQLLNNRLLINGNFGYRDNPLANTNFVGDFEAEWLVTRSGNIRLKAYNETNDRYFTRTNLTTQGIGIIFKKDFDKWAELLFWKKWKLKYLRNKRIQADTVRYKADSTSVQNTKSQPTHSSNRIDLIE</sequence>
<accession>A0A9E2KIK2</accession>
<protein>
    <submittedName>
        <fullName evidence="9">Translocation/assembly module TamB domain-containing protein</fullName>
    </submittedName>
</protein>
<feature type="transmembrane region" description="Helical" evidence="7">
    <location>
        <begin position="81"/>
        <end position="101"/>
    </location>
</feature>
<evidence type="ECO:0000256" key="4">
    <source>
        <dbReference type="ARBA" id="ARBA00023136"/>
    </source>
</evidence>
<evidence type="ECO:0000256" key="5">
    <source>
        <dbReference type="SAM" id="Coils"/>
    </source>
</evidence>
<reference evidence="9" key="1">
    <citation type="journal article" date="2021" name="PeerJ">
        <title>Extensive microbial diversity within the chicken gut microbiome revealed by metagenomics and culture.</title>
        <authorList>
            <person name="Gilroy R."/>
            <person name="Ravi A."/>
            <person name="Getino M."/>
            <person name="Pursley I."/>
            <person name="Horton D.L."/>
            <person name="Alikhan N.F."/>
            <person name="Baker D."/>
            <person name="Gharbi K."/>
            <person name="Hall N."/>
            <person name="Watson M."/>
            <person name="Adriaenssens E.M."/>
            <person name="Foster-Nyarko E."/>
            <person name="Jarju S."/>
            <person name="Secka A."/>
            <person name="Antonio M."/>
            <person name="Oren A."/>
            <person name="Chaudhuri R.R."/>
            <person name="La Ragione R."/>
            <person name="Hildebrand F."/>
            <person name="Pallen M.J."/>
        </authorList>
    </citation>
    <scope>NUCLEOTIDE SEQUENCE</scope>
    <source>
        <strain evidence="9">B3-3758</strain>
    </source>
</reference>
<dbReference type="GO" id="GO:0005886">
    <property type="term" value="C:plasma membrane"/>
    <property type="evidence" value="ECO:0007669"/>
    <property type="project" value="InterPro"/>
</dbReference>
<keyword evidence="3 7" id="KW-1133">Transmembrane helix</keyword>
<evidence type="ECO:0000256" key="2">
    <source>
        <dbReference type="ARBA" id="ARBA00022692"/>
    </source>
</evidence>
<dbReference type="PANTHER" id="PTHR36985:SF1">
    <property type="entry name" value="TRANSLOCATION AND ASSEMBLY MODULE SUBUNIT TAMB"/>
    <property type="match status" value="1"/>
</dbReference>
<proteinExistence type="predicted"/>
<comment type="caution">
    <text evidence="9">The sequence shown here is derived from an EMBL/GenBank/DDBJ whole genome shotgun (WGS) entry which is preliminary data.</text>
</comment>
<evidence type="ECO:0000256" key="1">
    <source>
        <dbReference type="ARBA" id="ARBA00004167"/>
    </source>
</evidence>
<name>A0A9E2KIK2_9BACE</name>
<dbReference type="PANTHER" id="PTHR36985">
    <property type="entry name" value="TRANSLOCATION AND ASSEMBLY MODULE SUBUNIT TAMB"/>
    <property type="match status" value="1"/>
</dbReference>
<evidence type="ECO:0000256" key="7">
    <source>
        <dbReference type="SAM" id="Phobius"/>
    </source>
</evidence>
<comment type="subcellular location">
    <subcellularLocation>
        <location evidence="1">Membrane</location>
        <topology evidence="1">Single-pass membrane protein</topology>
    </subcellularLocation>
</comment>
<dbReference type="Pfam" id="PF04357">
    <property type="entry name" value="TamB"/>
    <property type="match status" value="1"/>
</dbReference>
<dbReference type="InterPro" id="IPR007452">
    <property type="entry name" value="TamB_C"/>
</dbReference>
<dbReference type="GO" id="GO:0009306">
    <property type="term" value="P:protein secretion"/>
    <property type="evidence" value="ECO:0007669"/>
    <property type="project" value="InterPro"/>
</dbReference>
<feature type="region of interest" description="Disordered" evidence="6">
    <location>
        <begin position="1586"/>
        <end position="1607"/>
    </location>
</feature>
<keyword evidence="2 7" id="KW-0812">Transmembrane</keyword>